<name>A0A8J2PRS8_9HEXA</name>
<organism evidence="1 2">
    <name type="scientific">Allacma fusca</name>
    <dbReference type="NCBI Taxonomy" id="39272"/>
    <lineage>
        <taxon>Eukaryota</taxon>
        <taxon>Metazoa</taxon>
        <taxon>Ecdysozoa</taxon>
        <taxon>Arthropoda</taxon>
        <taxon>Hexapoda</taxon>
        <taxon>Collembola</taxon>
        <taxon>Symphypleona</taxon>
        <taxon>Sminthuridae</taxon>
        <taxon>Allacma</taxon>
    </lineage>
</organism>
<evidence type="ECO:0000313" key="2">
    <source>
        <dbReference type="Proteomes" id="UP000708208"/>
    </source>
</evidence>
<reference evidence="1" key="1">
    <citation type="submission" date="2021-06" db="EMBL/GenBank/DDBJ databases">
        <authorList>
            <person name="Hodson N. C."/>
            <person name="Mongue J. A."/>
            <person name="Jaron S. K."/>
        </authorList>
    </citation>
    <scope>NUCLEOTIDE SEQUENCE</scope>
</reference>
<dbReference type="AlphaFoldDB" id="A0A8J2PRS8"/>
<dbReference type="EMBL" id="CAJVCH010570148">
    <property type="protein sequence ID" value="CAG7834180.1"/>
    <property type="molecule type" value="Genomic_DNA"/>
</dbReference>
<protein>
    <recommendedName>
        <fullName evidence="3">Death domain-containing protein</fullName>
    </recommendedName>
</protein>
<evidence type="ECO:0008006" key="3">
    <source>
        <dbReference type="Google" id="ProtNLM"/>
    </source>
</evidence>
<proteinExistence type="predicted"/>
<gene>
    <name evidence="1" type="ORF">AFUS01_LOCUS43710</name>
</gene>
<sequence>MSVERSNSNYEPDKVVKAVIRDCWDDFLLSELPTGPAAAHLLSFDHFTEDENELCHSDLPQDDKMKTFLDILNTKCDETLDIFIDYLDKKNQMHPHLVRVLVAARDRRRINPEDEDDTVKDDLAPGDFRLNNGAVEIIRNVIMSSTTARGKWLDIACYIIKNETHIDKLKSVDAGRPEKWIDMSLEFWINAYDSPYKATFDTLINVLEHKKMKKLAESLIKIKQKLSNACEEEAAPK</sequence>
<evidence type="ECO:0000313" key="1">
    <source>
        <dbReference type="EMBL" id="CAG7834180.1"/>
    </source>
</evidence>
<dbReference type="Proteomes" id="UP000708208">
    <property type="component" value="Unassembled WGS sequence"/>
</dbReference>
<comment type="caution">
    <text evidence="1">The sequence shown here is derived from an EMBL/GenBank/DDBJ whole genome shotgun (WGS) entry which is preliminary data.</text>
</comment>
<dbReference type="CDD" id="cd01671">
    <property type="entry name" value="CARD"/>
    <property type="match status" value="1"/>
</dbReference>
<accession>A0A8J2PRS8</accession>
<keyword evidence="2" id="KW-1185">Reference proteome</keyword>